<accession>A0A193QKX0</accession>
<evidence type="ECO:0000259" key="8">
    <source>
        <dbReference type="Pfam" id="PF11890"/>
    </source>
</evidence>
<dbReference type="AlphaFoldDB" id="A0A193QKX0"/>
<dbReference type="GO" id="GO:0008615">
    <property type="term" value="P:pyridoxine biosynthetic process"/>
    <property type="evidence" value="ECO:0007669"/>
    <property type="project" value="UniProtKB-UniRule"/>
</dbReference>
<sequence length="377" mass="40428">MKILVDENMPYAEALFGRLGDVQTVAGRAIPAPALALADALMVRSVTRVDGALLDGSRVKFVGTATAGTDHVDEDWLAQAGIGFSVAPGCNAIAVVEYVFSALLWLAQRDGFALRDKTVGIVGVGNVGGRLQRRLNAFGVRTLLCDPPLAEAGAPGDWQPLETLVAEADVLTFHTPLTLAGRHATWHQVDEALLAALPAGRIIINACRGAVVDNAALLQALEGGKPLSVVLDVWEPEPALSLPLLARVDIGTAHIAGYTLEGKARGTTQVFDAYSAYVGSDERASLAALLPPPAVERIRLRGAIDEEALRLLSHLVYDVRRDDMQLRRVAGLPGEFDRLRKNYYQRREWSSLCVETDNSIGADALRQLGFQARPFAG</sequence>
<proteinExistence type="inferred from homology"/>
<evidence type="ECO:0000256" key="5">
    <source>
        <dbReference type="HAMAP-Rule" id="MF_01825"/>
    </source>
</evidence>
<dbReference type="EMBL" id="LN854557">
    <property type="protein sequence ID" value="CRL45743.1"/>
    <property type="molecule type" value="Genomic_DNA"/>
</dbReference>
<dbReference type="InterPro" id="IPR024531">
    <property type="entry name" value="Erythronate-4-P_DHase_dimer"/>
</dbReference>
<dbReference type="InterPro" id="IPR038251">
    <property type="entry name" value="PdxB_dimer_sf"/>
</dbReference>
<feature type="binding site" evidence="5">
    <location>
        <position position="232"/>
    </location>
    <ligand>
        <name>NAD(+)</name>
        <dbReference type="ChEBI" id="CHEBI:57540"/>
    </ligand>
</feature>
<evidence type="ECO:0000313" key="9">
    <source>
        <dbReference type="EMBL" id="CRL45743.1"/>
    </source>
</evidence>
<dbReference type="InterPro" id="IPR029752">
    <property type="entry name" value="D-isomer_DH_CS1"/>
</dbReference>
<comment type="catalytic activity">
    <reaction evidence="5">
        <text>4-phospho-D-erythronate + NAD(+) = (R)-3-hydroxy-2-oxo-4-phosphooxybutanoate + NADH + H(+)</text>
        <dbReference type="Rhea" id="RHEA:18829"/>
        <dbReference type="ChEBI" id="CHEBI:15378"/>
        <dbReference type="ChEBI" id="CHEBI:57540"/>
        <dbReference type="ChEBI" id="CHEBI:57945"/>
        <dbReference type="ChEBI" id="CHEBI:58538"/>
        <dbReference type="ChEBI" id="CHEBI:58766"/>
        <dbReference type="EC" id="1.1.1.290"/>
    </reaction>
</comment>
<feature type="binding site" evidence="5">
    <location>
        <position position="66"/>
    </location>
    <ligand>
        <name>substrate</name>
    </ligand>
</feature>
<reference evidence="9 10" key="1">
    <citation type="submission" date="2015-05" db="EMBL/GenBank/DDBJ databases">
        <authorList>
            <person name="Goodhead I."/>
        </authorList>
    </citation>
    <scope>NUCLEOTIDE SEQUENCE [LARGE SCALE GENOMIC DNA]</scope>
    <source>
        <strain evidence="10">morsitans</strain>
    </source>
</reference>
<dbReference type="Proteomes" id="UP000245838">
    <property type="component" value="Chromosome sggmmb4_Chromosome"/>
</dbReference>
<evidence type="ECO:0000256" key="1">
    <source>
        <dbReference type="ARBA" id="ARBA00022490"/>
    </source>
</evidence>
<comment type="pathway">
    <text evidence="5">Cofactor biosynthesis; pyridoxine 5'-phosphate biosynthesis; pyridoxine 5'-phosphate from D-erythrose 4-phosphate: step 2/5.</text>
</comment>
<evidence type="ECO:0000256" key="3">
    <source>
        <dbReference type="ARBA" id="ARBA00023027"/>
    </source>
</evidence>
<dbReference type="Pfam" id="PF00389">
    <property type="entry name" value="2-Hacid_dh"/>
    <property type="match status" value="1"/>
</dbReference>
<dbReference type="OrthoDB" id="9770208at2"/>
<evidence type="ECO:0000256" key="4">
    <source>
        <dbReference type="ARBA" id="ARBA00023096"/>
    </source>
</evidence>
<dbReference type="UniPathway" id="UPA00244">
    <property type="reaction ID" value="UER00310"/>
</dbReference>
<dbReference type="EC" id="1.1.1.290" evidence="5"/>
<dbReference type="GO" id="GO:0036001">
    <property type="term" value="P:'de novo' pyridoxal 5'-phosphate biosynthetic process"/>
    <property type="evidence" value="ECO:0007669"/>
    <property type="project" value="TreeGrafter"/>
</dbReference>
<keyword evidence="4 5" id="KW-0664">Pyridoxine biosynthesis</keyword>
<dbReference type="SUPFAM" id="SSF52283">
    <property type="entry name" value="Formate/glycerate dehydrogenase catalytic domain-like"/>
    <property type="match status" value="1"/>
</dbReference>
<feature type="binding site" evidence="5">
    <location>
        <position position="146"/>
    </location>
    <ligand>
        <name>NAD(+)</name>
        <dbReference type="ChEBI" id="CHEBI:57540"/>
    </ligand>
</feature>
<comment type="function">
    <text evidence="5">Catalyzes the oxidation of erythronate-4-phosphate to 3-hydroxy-2-oxo-4-phosphonooxybutanoate.</text>
</comment>
<feature type="active site" evidence="5">
    <location>
        <position position="237"/>
    </location>
</feature>
<dbReference type="PANTHER" id="PTHR42938:SF9">
    <property type="entry name" value="FORMATE DEHYDROGENASE 1"/>
    <property type="match status" value="1"/>
</dbReference>
<dbReference type="SUPFAM" id="SSF51735">
    <property type="entry name" value="NAD(P)-binding Rossmann-fold domains"/>
    <property type="match status" value="1"/>
</dbReference>
<keyword evidence="1 5" id="KW-0963">Cytoplasm</keyword>
<dbReference type="CDD" id="cd12158">
    <property type="entry name" value="ErythrP_dh"/>
    <property type="match status" value="1"/>
</dbReference>
<dbReference type="InterPro" id="IPR036291">
    <property type="entry name" value="NAD(P)-bd_dom_sf"/>
</dbReference>
<dbReference type="PROSITE" id="PS00671">
    <property type="entry name" value="D_2_HYDROXYACID_DH_3"/>
    <property type="match status" value="1"/>
</dbReference>
<dbReference type="RefSeq" id="WP_011411449.1">
    <property type="nucleotide sequence ID" value="NC_007712.1"/>
</dbReference>
<dbReference type="SMR" id="A0A193QKX0"/>
<dbReference type="NCBIfam" id="NF001309">
    <property type="entry name" value="PRK00257.1"/>
    <property type="match status" value="1"/>
</dbReference>
<dbReference type="InterPro" id="IPR006139">
    <property type="entry name" value="D-isomer_2_OHA_DH_cat_dom"/>
</dbReference>
<feature type="domain" description="Erythronate-4-phosphate dehydrogenase dimerisation" evidence="8">
    <location>
        <begin position="289"/>
        <end position="369"/>
    </location>
</feature>
<dbReference type="GO" id="GO:0046983">
    <property type="term" value="F:protein dimerization activity"/>
    <property type="evidence" value="ECO:0007669"/>
    <property type="project" value="InterPro"/>
</dbReference>
<comment type="similarity">
    <text evidence="5">Belongs to the D-isomer specific 2-hydroxyacid dehydrogenase family. PdxB subfamily.</text>
</comment>
<feature type="active site" evidence="5">
    <location>
        <position position="208"/>
    </location>
</feature>
<evidence type="ECO:0000259" key="6">
    <source>
        <dbReference type="Pfam" id="PF00389"/>
    </source>
</evidence>
<dbReference type="Gene3D" id="3.40.50.720">
    <property type="entry name" value="NAD(P)-binding Rossmann-like Domain"/>
    <property type="match status" value="2"/>
</dbReference>
<dbReference type="HAMAP" id="MF_01825">
    <property type="entry name" value="PdxB"/>
    <property type="match status" value="1"/>
</dbReference>
<dbReference type="InterPro" id="IPR006140">
    <property type="entry name" value="D-isomer_DH_NAD-bd"/>
</dbReference>
<keyword evidence="3 5" id="KW-0520">NAD</keyword>
<dbReference type="InterPro" id="IPR029753">
    <property type="entry name" value="D-isomer_DH_CS"/>
</dbReference>
<dbReference type="InterPro" id="IPR020921">
    <property type="entry name" value="Erythronate-4-P_DHase"/>
</dbReference>
<dbReference type="PANTHER" id="PTHR42938">
    <property type="entry name" value="FORMATE DEHYDROGENASE 1"/>
    <property type="match status" value="1"/>
</dbReference>
<dbReference type="GO" id="GO:0005829">
    <property type="term" value="C:cytosol"/>
    <property type="evidence" value="ECO:0007669"/>
    <property type="project" value="TreeGrafter"/>
</dbReference>
<feature type="binding site" evidence="5">
    <location>
        <position position="45"/>
    </location>
    <ligand>
        <name>substrate</name>
    </ligand>
</feature>
<feature type="binding site" evidence="5">
    <location>
        <position position="175"/>
    </location>
    <ligand>
        <name>NAD(+)</name>
        <dbReference type="ChEBI" id="CHEBI:57540"/>
    </ligand>
</feature>
<organism evidence="9 10">
    <name type="scientific">Sodalis glossinidius (strain morsitans)</name>
    <dbReference type="NCBI Taxonomy" id="343509"/>
    <lineage>
        <taxon>Bacteria</taxon>
        <taxon>Pseudomonadati</taxon>
        <taxon>Pseudomonadota</taxon>
        <taxon>Gammaproteobacteria</taxon>
        <taxon>Enterobacterales</taxon>
        <taxon>Bruguierivoracaceae</taxon>
        <taxon>Sodalis</taxon>
    </lineage>
</organism>
<comment type="subunit">
    <text evidence="5">Homodimer.</text>
</comment>
<gene>
    <name evidence="5 9" type="primary">pdxB</name>
    <name evidence="9" type="ORF">SGGMMB4_03766</name>
</gene>
<feature type="binding site" evidence="5">
    <location>
        <position position="257"/>
    </location>
    <ligand>
        <name>NAD(+)</name>
        <dbReference type="ChEBI" id="CHEBI:57540"/>
    </ligand>
</feature>
<dbReference type="PROSITE" id="PS00065">
    <property type="entry name" value="D_2_HYDROXYACID_DH_1"/>
    <property type="match status" value="1"/>
</dbReference>
<evidence type="ECO:0000313" key="10">
    <source>
        <dbReference type="Proteomes" id="UP000245838"/>
    </source>
</evidence>
<name>A0A193QKX0_SODGM</name>
<dbReference type="Pfam" id="PF11890">
    <property type="entry name" value="DUF3410"/>
    <property type="match status" value="1"/>
</dbReference>
<comment type="subcellular location">
    <subcellularLocation>
        <location evidence="5">Cytoplasm</location>
    </subcellularLocation>
</comment>
<feature type="active site" description="Proton donor" evidence="5">
    <location>
        <position position="254"/>
    </location>
</feature>
<feature type="domain" description="D-isomer specific 2-hydroxyacid dehydrogenase catalytic" evidence="6">
    <location>
        <begin position="29"/>
        <end position="281"/>
    </location>
</feature>
<dbReference type="FunFam" id="3.40.50.720:FF:000093">
    <property type="entry name" value="Erythronate-4-phosphate dehydrogenase"/>
    <property type="match status" value="1"/>
</dbReference>
<dbReference type="Gene3D" id="3.30.1370.170">
    <property type="match status" value="1"/>
</dbReference>
<keyword evidence="2 5" id="KW-0560">Oxidoreductase</keyword>
<comment type="caution">
    <text evidence="5">Lacks conserved residue(s) required for the propagation of feature annotation.</text>
</comment>
<dbReference type="GO" id="GO:0033711">
    <property type="term" value="F:4-phosphoerythronate dehydrogenase activity"/>
    <property type="evidence" value="ECO:0007669"/>
    <property type="project" value="UniProtKB-EC"/>
</dbReference>
<dbReference type="GO" id="GO:0051287">
    <property type="term" value="F:NAD binding"/>
    <property type="evidence" value="ECO:0007669"/>
    <property type="project" value="InterPro"/>
</dbReference>
<feature type="binding site" evidence="5">
    <location>
        <position position="258"/>
    </location>
    <ligand>
        <name>substrate</name>
    </ligand>
</feature>
<dbReference type="Pfam" id="PF02826">
    <property type="entry name" value="2-Hacid_dh_C"/>
    <property type="match status" value="1"/>
</dbReference>
<dbReference type="KEGG" id="sgl:SG1621"/>
<feature type="domain" description="D-isomer specific 2-hydroxyacid dehydrogenase NAD-binding" evidence="7">
    <location>
        <begin position="108"/>
        <end position="247"/>
    </location>
</feature>
<evidence type="ECO:0000256" key="2">
    <source>
        <dbReference type="ARBA" id="ARBA00023002"/>
    </source>
</evidence>
<protein>
    <recommendedName>
        <fullName evidence="5">Erythronate-4-phosphate dehydrogenase</fullName>
        <ecNumber evidence="5">1.1.1.290</ecNumber>
    </recommendedName>
</protein>
<evidence type="ECO:0000259" key="7">
    <source>
        <dbReference type="Pfam" id="PF02826"/>
    </source>
</evidence>